<sequence length="81" mass="9067">MTYAQLASIKRVSSIGFILLHARIRPFLATAGERPVNAPDMQPDGWQAIIDAYRRRAEPSLGQLKLTSAFHPLTVVHERRG</sequence>
<reference evidence="1 2" key="1">
    <citation type="submission" date="2017-03" db="EMBL/GenBank/DDBJ databases">
        <title>Genome sequence of Sphingomonas mucosissima DSM 17494.</title>
        <authorList>
            <person name="Poehlein A."/>
            <person name="Wuebbeler J.H."/>
            <person name="Steinbuechel A."/>
            <person name="Daniel R."/>
        </authorList>
    </citation>
    <scope>NUCLEOTIDE SEQUENCE [LARGE SCALE GENOMIC DNA]</scope>
    <source>
        <strain evidence="1 2">DSM 17494</strain>
    </source>
</reference>
<dbReference type="Proteomes" id="UP000197783">
    <property type="component" value="Unassembled WGS sequence"/>
</dbReference>
<evidence type="ECO:0000313" key="1">
    <source>
        <dbReference type="EMBL" id="OWK29845.1"/>
    </source>
</evidence>
<proteinExistence type="predicted"/>
<keyword evidence="2" id="KW-1185">Reference proteome</keyword>
<comment type="caution">
    <text evidence="1">The sequence shown here is derived from an EMBL/GenBank/DDBJ whole genome shotgun (WGS) entry which is preliminary data.</text>
</comment>
<name>A0A245ZJE2_9SPHN</name>
<protein>
    <submittedName>
        <fullName evidence="1">Uncharacterized protein</fullName>
    </submittedName>
</protein>
<gene>
    <name evidence="1" type="ORF">SPMU_22670</name>
</gene>
<accession>A0A245ZJE2</accession>
<dbReference type="AlphaFoldDB" id="A0A245ZJE2"/>
<organism evidence="1 2">
    <name type="scientific">Sphingomonas mucosissima</name>
    <dbReference type="NCBI Taxonomy" id="370959"/>
    <lineage>
        <taxon>Bacteria</taxon>
        <taxon>Pseudomonadati</taxon>
        <taxon>Pseudomonadota</taxon>
        <taxon>Alphaproteobacteria</taxon>
        <taxon>Sphingomonadales</taxon>
        <taxon>Sphingomonadaceae</taxon>
        <taxon>Sphingomonas</taxon>
    </lineage>
</organism>
<evidence type="ECO:0000313" key="2">
    <source>
        <dbReference type="Proteomes" id="UP000197783"/>
    </source>
</evidence>
<dbReference type="EMBL" id="NBBJ01000003">
    <property type="protein sequence ID" value="OWK29845.1"/>
    <property type="molecule type" value="Genomic_DNA"/>
</dbReference>